<reference evidence="10 11" key="1">
    <citation type="journal article" date="2018" name="Mol. Biol. Evol.">
        <title>Broad Genomic Sampling Reveals a Smut Pathogenic Ancestry of the Fungal Clade Ustilaginomycotina.</title>
        <authorList>
            <person name="Kijpornyongpan T."/>
            <person name="Mondo S.J."/>
            <person name="Barry K."/>
            <person name="Sandor L."/>
            <person name="Lee J."/>
            <person name="Lipzen A."/>
            <person name="Pangilinan J."/>
            <person name="LaButti K."/>
            <person name="Hainaut M."/>
            <person name="Henrissat B."/>
            <person name="Grigoriev I.V."/>
            <person name="Spatafora J.W."/>
            <person name="Aime M.C."/>
        </authorList>
    </citation>
    <scope>NUCLEOTIDE SEQUENCE [LARGE SCALE GENOMIC DNA]</scope>
    <source>
        <strain evidence="10 11">MCA 5214</strain>
    </source>
</reference>
<feature type="compositionally biased region" description="Low complexity" evidence="8">
    <location>
        <begin position="54"/>
        <end position="73"/>
    </location>
</feature>
<dbReference type="Pfam" id="PF00186">
    <property type="entry name" value="DHFR_1"/>
    <property type="match status" value="1"/>
</dbReference>
<dbReference type="UniPathway" id="UPA00077">
    <property type="reaction ID" value="UER00158"/>
</dbReference>
<name>A0A316UX77_9BASI</name>
<dbReference type="AlphaFoldDB" id="A0A316UX77"/>
<dbReference type="PANTHER" id="PTHR48069">
    <property type="entry name" value="DIHYDROFOLATE REDUCTASE"/>
    <property type="match status" value="1"/>
</dbReference>
<dbReference type="Gene3D" id="3.40.430.10">
    <property type="entry name" value="Dihydrofolate Reductase, subunit A"/>
    <property type="match status" value="1"/>
</dbReference>
<keyword evidence="5" id="KW-0521">NADP</keyword>
<keyword evidence="11" id="KW-1185">Reference proteome</keyword>
<evidence type="ECO:0000313" key="11">
    <source>
        <dbReference type="Proteomes" id="UP000245884"/>
    </source>
</evidence>
<comment type="pathway">
    <text evidence="1">Cofactor biosynthesis; tetrahydrofolate biosynthesis; 5,6,7,8-tetrahydrofolate from 7,8-dihydrofolate: step 1/1.</text>
</comment>
<evidence type="ECO:0000256" key="8">
    <source>
        <dbReference type="SAM" id="MobiDB-lite"/>
    </source>
</evidence>
<dbReference type="InterPro" id="IPR001796">
    <property type="entry name" value="DHFR_dom"/>
</dbReference>
<evidence type="ECO:0000256" key="5">
    <source>
        <dbReference type="ARBA" id="ARBA00022857"/>
    </source>
</evidence>
<evidence type="ECO:0000313" key="10">
    <source>
        <dbReference type="EMBL" id="PWN29927.1"/>
    </source>
</evidence>
<evidence type="ECO:0000256" key="4">
    <source>
        <dbReference type="ARBA" id="ARBA00022563"/>
    </source>
</evidence>
<comment type="similarity">
    <text evidence="7">Belongs to the dihydrofolate reductase family.</text>
</comment>
<dbReference type="PROSITE" id="PS00075">
    <property type="entry name" value="DHFR_1"/>
    <property type="match status" value="1"/>
</dbReference>
<dbReference type="PANTHER" id="PTHR48069:SF3">
    <property type="entry name" value="DIHYDROFOLATE REDUCTASE"/>
    <property type="match status" value="1"/>
</dbReference>
<dbReference type="PROSITE" id="PS51330">
    <property type="entry name" value="DHFR_2"/>
    <property type="match status" value="1"/>
</dbReference>
<evidence type="ECO:0000256" key="3">
    <source>
        <dbReference type="ARBA" id="ARBA00018886"/>
    </source>
</evidence>
<dbReference type="GO" id="GO:0046452">
    <property type="term" value="P:dihydrofolate metabolic process"/>
    <property type="evidence" value="ECO:0007669"/>
    <property type="project" value="TreeGrafter"/>
</dbReference>
<feature type="region of interest" description="Disordered" evidence="8">
    <location>
        <begin position="53"/>
        <end position="77"/>
    </location>
</feature>
<protein>
    <recommendedName>
        <fullName evidence="3">Dihydrofolate reductase</fullName>
        <ecNumber evidence="2">1.5.1.3</ecNumber>
    </recommendedName>
</protein>
<sequence>MTTADASSSTAMSPRSPLSLTLIAALSPTNGLGKAGGLPWSLSKEMAYFRKATSHVPGPSSSSASSPSSSFPSTGALSTGNTAQNVVIMGRNTWESIPPKFRPLKGRVNYVVSRTAGDKKREEELGIEEGKGSYCVASLQAALEHVQSKDIADAGRVFLIGGAQLYAQAMKELGPSSSHSSSATPAKLDRLLITRLVSPNFDCDVFLPEYRTKQQIQDDASIAGSEADPAATGGEDKQQQQPLNVAEWEKCGSTELCEWLGREVANV</sequence>
<feature type="domain" description="DHFR" evidence="9">
    <location>
        <begin position="19"/>
        <end position="250"/>
    </location>
</feature>
<organism evidence="10 11">
    <name type="scientific">Jaminaea rosea</name>
    <dbReference type="NCBI Taxonomy" id="1569628"/>
    <lineage>
        <taxon>Eukaryota</taxon>
        <taxon>Fungi</taxon>
        <taxon>Dikarya</taxon>
        <taxon>Basidiomycota</taxon>
        <taxon>Ustilaginomycotina</taxon>
        <taxon>Exobasidiomycetes</taxon>
        <taxon>Microstromatales</taxon>
        <taxon>Microstromatales incertae sedis</taxon>
        <taxon>Jaminaea</taxon>
    </lineage>
</organism>
<dbReference type="SUPFAM" id="SSF53597">
    <property type="entry name" value="Dihydrofolate reductase-like"/>
    <property type="match status" value="1"/>
</dbReference>
<keyword evidence="4" id="KW-0554">One-carbon metabolism</keyword>
<dbReference type="EC" id="1.5.1.3" evidence="2"/>
<dbReference type="InterPro" id="IPR012259">
    <property type="entry name" value="DHFR"/>
</dbReference>
<dbReference type="RefSeq" id="XP_025364539.1">
    <property type="nucleotide sequence ID" value="XM_025503181.1"/>
</dbReference>
<dbReference type="GO" id="GO:0004146">
    <property type="term" value="F:dihydrofolate reductase activity"/>
    <property type="evidence" value="ECO:0007669"/>
    <property type="project" value="UniProtKB-EC"/>
</dbReference>
<keyword evidence="6" id="KW-0560">Oxidoreductase</keyword>
<dbReference type="GO" id="GO:0046654">
    <property type="term" value="P:tetrahydrofolate biosynthetic process"/>
    <property type="evidence" value="ECO:0007669"/>
    <property type="project" value="UniProtKB-UniPathway"/>
</dbReference>
<dbReference type="OrthoDB" id="414698at2759"/>
<dbReference type="Proteomes" id="UP000245884">
    <property type="component" value="Unassembled WGS sequence"/>
</dbReference>
<accession>A0A316UX77</accession>
<dbReference type="PRINTS" id="PR00070">
    <property type="entry name" value="DHFR"/>
</dbReference>
<dbReference type="GO" id="GO:0006730">
    <property type="term" value="P:one-carbon metabolic process"/>
    <property type="evidence" value="ECO:0007669"/>
    <property type="project" value="UniProtKB-KW"/>
</dbReference>
<dbReference type="EMBL" id="KZ819662">
    <property type="protein sequence ID" value="PWN29927.1"/>
    <property type="molecule type" value="Genomic_DNA"/>
</dbReference>
<dbReference type="GO" id="GO:0005739">
    <property type="term" value="C:mitochondrion"/>
    <property type="evidence" value="ECO:0007669"/>
    <property type="project" value="TreeGrafter"/>
</dbReference>
<dbReference type="STRING" id="1569628.A0A316UX77"/>
<dbReference type="InterPro" id="IPR017925">
    <property type="entry name" value="DHFR_CS"/>
</dbReference>
<dbReference type="GO" id="GO:0046655">
    <property type="term" value="P:folic acid metabolic process"/>
    <property type="evidence" value="ECO:0007669"/>
    <property type="project" value="TreeGrafter"/>
</dbReference>
<evidence type="ECO:0000256" key="6">
    <source>
        <dbReference type="ARBA" id="ARBA00023002"/>
    </source>
</evidence>
<evidence type="ECO:0000256" key="2">
    <source>
        <dbReference type="ARBA" id="ARBA00012856"/>
    </source>
</evidence>
<dbReference type="CDD" id="cd00209">
    <property type="entry name" value="DHFR"/>
    <property type="match status" value="1"/>
</dbReference>
<proteinExistence type="inferred from homology"/>
<evidence type="ECO:0000256" key="1">
    <source>
        <dbReference type="ARBA" id="ARBA00004903"/>
    </source>
</evidence>
<feature type="region of interest" description="Disordered" evidence="8">
    <location>
        <begin position="217"/>
        <end position="243"/>
    </location>
</feature>
<evidence type="ECO:0000259" key="9">
    <source>
        <dbReference type="PROSITE" id="PS51330"/>
    </source>
</evidence>
<dbReference type="GeneID" id="37025004"/>
<dbReference type="GO" id="GO:0050661">
    <property type="term" value="F:NADP binding"/>
    <property type="evidence" value="ECO:0007669"/>
    <property type="project" value="InterPro"/>
</dbReference>
<evidence type="ECO:0000256" key="7">
    <source>
        <dbReference type="RuleBase" id="RU004474"/>
    </source>
</evidence>
<dbReference type="InterPro" id="IPR024072">
    <property type="entry name" value="DHFR-like_dom_sf"/>
</dbReference>
<gene>
    <name evidence="10" type="ORF">BDZ90DRAFT_1057</name>
</gene>